<dbReference type="InterPro" id="IPR058525">
    <property type="entry name" value="DUF8212"/>
</dbReference>
<dbReference type="EMBL" id="MU839837">
    <property type="protein sequence ID" value="KAK1753685.1"/>
    <property type="molecule type" value="Genomic_DNA"/>
</dbReference>
<sequence length="658" mass="74375">MRLLDTETFELREFFDDAIPQYAILSHTWGKEEVLFQDMTDITRAKLKHGFHKLEGACQLARSQSYKYIWIDTCCIDKTSSAELTEAINSMYRWYKGSGVCYAYLSDIGTGNLANNSTPVETDEHVTLEYLLSKMPNSRWFTRGWTLQELIAPSVVKFYTSTWRELGNKHDARMSRLVSDITGIDVPTLLGDDPSEVSIARRMFWASKRETTRLEDRAYSLLGLFDVNMPLIYGEGKRAFRRLQEEILKTSDDQSIFAWHSPDYPVGAAVEVLATSPSDFASSGAVSRHPFFRVGRKGVTVTSEGISCQLSIAFPIERFYGIQAILDCQLGSIPGTFPTINLRSVSSYHEGEPRHFYRVMTPSMRSFRAYGPMDTFTDESYRLGLDPTHLRENLSEATIQGGAIAVKNASIVFIRRLPIPPRYMPIQDLHPTRDIYSSASSWLRPPSSSQPQSTCRSYDCKSHWFVTFGLKCTDVNLEVRIVQVYPHEDWDSSSLQFRIRPIHPSYHDSQRECLDGMFDVEVIEKQNSGNPGAQHRDSRAVLTKTLLVGRAVAASRGANTRPWCRILGHRVPIPDAASFQTWGKTWIRALSGSRLGTSTWKDDHEDILLEAIASTKAISGNYHHVVVLRANKVGVQESGYYLLDDKAGAGDLRLHYQA</sequence>
<dbReference type="AlphaFoldDB" id="A0AAJ0B9G1"/>
<keyword evidence="4" id="KW-1185">Reference proteome</keyword>
<accession>A0AAJ0B9G1</accession>
<comment type="caution">
    <text evidence="3">The sequence shown here is derived from an EMBL/GenBank/DDBJ whole genome shotgun (WGS) entry which is preliminary data.</text>
</comment>
<dbReference type="PANTHER" id="PTHR10622">
    <property type="entry name" value="HET DOMAIN-CONTAINING PROTEIN"/>
    <property type="match status" value="1"/>
</dbReference>
<dbReference type="Proteomes" id="UP001239445">
    <property type="component" value="Unassembled WGS sequence"/>
</dbReference>
<dbReference type="Pfam" id="PF06985">
    <property type="entry name" value="HET"/>
    <property type="match status" value="1"/>
</dbReference>
<gene>
    <name evidence="3" type="ORF">QBC47DRAFT_404030</name>
</gene>
<evidence type="ECO:0000259" key="1">
    <source>
        <dbReference type="Pfam" id="PF06985"/>
    </source>
</evidence>
<dbReference type="PANTHER" id="PTHR10622:SF10">
    <property type="entry name" value="HET DOMAIN-CONTAINING PROTEIN"/>
    <property type="match status" value="1"/>
</dbReference>
<protein>
    <submittedName>
        <fullName evidence="3">Heterokaryon incompatibility protein-domain-containing protein</fullName>
    </submittedName>
</protein>
<dbReference type="InterPro" id="IPR010730">
    <property type="entry name" value="HET"/>
</dbReference>
<dbReference type="Pfam" id="PF26640">
    <property type="entry name" value="DUF8212"/>
    <property type="match status" value="1"/>
</dbReference>
<reference evidence="3" key="1">
    <citation type="submission" date="2023-06" db="EMBL/GenBank/DDBJ databases">
        <title>Genome-scale phylogeny and comparative genomics of the fungal order Sordariales.</title>
        <authorList>
            <consortium name="Lawrence Berkeley National Laboratory"/>
            <person name="Hensen N."/>
            <person name="Bonometti L."/>
            <person name="Westerberg I."/>
            <person name="Brannstrom I.O."/>
            <person name="Guillou S."/>
            <person name="Cros-Aarteil S."/>
            <person name="Calhoun S."/>
            <person name="Haridas S."/>
            <person name="Kuo A."/>
            <person name="Mondo S."/>
            <person name="Pangilinan J."/>
            <person name="Riley R."/>
            <person name="Labutti K."/>
            <person name="Andreopoulos B."/>
            <person name="Lipzen A."/>
            <person name="Chen C."/>
            <person name="Yanf M."/>
            <person name="Daum C."/>
            <person name="Ng V."/>
            <person name="Clum A."/>
            <person name="Steindorff A."/>
            <person name="Ohm R."/>
            <person name="Martin F."/>
            <person name="Silar P."/>
            <person name="Natvig D."/>
            <person name="Lalanne C."/>
            <person name="Gautier V."/>
            <person name="Ament-Velasquez S.L."/>
            <person name="Kruys A."/>
            <person name="Hutchinson M.I."/>
            <person name="Powell A.J."/>
            <person name="Barry K."/>
            <person name="Miller A.N."/>
            <person name="Grigoriev I.V."/>
            <person name="Debuchy R."/>
            <person name="Gladieux P."/>
            <person name="Thoren M.H."/>
            <person name="Johannesson H."/>
        </authorList>
    </citation>
    <scope>NUCLEOTIDE SEQUENCE</scope>
    <source>
        <strain evidence="3">PSN4</strain>
    </source>
</reference>
<evidence type="ECO:0000313" key="3">
    <source>
        <dbReference type="EMBL" id="KAK1753685.1"/>
    </source>
</evidence>
<evidence type="ECO:0000259" key="2">
    <source>
        <dbReference type="Pfam" id="PF26640"/>
    </source>
</evidence>
<feature type="domain" description="Heterokaryon incompatibility" evidence="1">
    <location>
        <begin position="22"/>
        <end position="149"/>
    </location>
</feature>
<organism evidence="3 4">
    <name type="scientific">Echria macrotheca</name>
    <dbReference type="NCBI Taxonomy" id="438768"/>
    <lineage>
        <taxon>Eukaryota</taxon>
        <taxon>Fungi</taxon>
        <taxon>Dikarya</taxon>
        <taxon>Ascomycota</taxon>
        <taxon>Pezizomycotina</taxon>
        <taxon>Sordariomycetes</taxon>
        <taxon>Sordariomycetidae</taxon>
        <taxon>Sordariales</taxon>
        <taxon>Schizotheciaceae</taxon>
        <taxon>Echria</taxon>
    </lineage>
</organism>
<feature type="domain" description="DUF8212" evidence="2">
    <location>
        <begin position="238"/>
        <end position="261"/>
    </location>
</feature>
<evidence type="ECO:0000313" key="4">
    <source>
        <dbReference type="Proteomes" id="UP001239445"/>
    </source>
</evidence>
<proteinExistence type="predicted"/>
<name>A0AAJ0B9G1_9PEZI</name>